<sequence length="417" mass="46266">MSITSYYPFGLYALGTNYANGLGIGKVELEGVNPHLRVGRVENHLGKTISNSPDRDSNLDLPVLNSRAKHDSRVSQLRHRGGRQSSRYRDEEGKETMKYRCIDVHPTEIRTSISPSSAVELNTTSALANYATEAVHIRVAQTGSKISLGGGRGEEETSELNLKIIHLGSLVTGPMIPGAVPELTIVTTYIPEQVLVVLSSTAEDGEIEVRISVGRCTAARWCLPMKERLELESRLSLLRTQNPAPSHYFITVKEEFRILPTINFSAMMGMEPGTIDLIGENSTNFAKLIDSQPASVSSRPLGRIPSTALNVVHDGNKSVYLLIFLDLRRDKFQSQVEKIFRLFLNLVEIRINSKTARNTLQKRASWPCVNTGGHVVAMVTNLTQLYLPQTSLLLKHFAFVCIVFEESKQRLCVHADL</sequence>
<evidence type="ECO:0000313" key="2">
    <source>
        <dbReference type="EMBL" id="CAD7573018.1"/>
    </source>
</evidence>
<name>A0A7R9J5I0_TIMCA</name>
<evidence type="ECO:0000256" key="1">
    <source>
        <dbReference type="SAM" id="MobiDB-lite"/>
    </source>
</evidence>
<feature type="region of interest" description="Disordered" evidence="1">
    <location>
        <begin position="68"/>
        <end position="94"/>
    </location>
</feature>
<accession>A0A7R9J5I0</accession>
<proteinExistence type="predicted"/>
<dbReference type="EMBL" id="OE181360">
    <property type="protein sequence ID" value="CAD7573018.1"/>
    <property type="molecule type" value="Genomic_DNA"/>
</dbReference>
<organism evidence="2">
    <name type="scientific">Timema californicum</name>
    <name type="common">California timema</name>
    <name type="synonym">Walking stick</name>
    <dbReference type="NCBI Taxonomy" id="61474"/>
    <lineage>
        <taxon>Eukaryota</taxon>
        <taxon>Metazoa</taxon>
        <taxon>Ecdysozoa</taxon>
        <taxon>Arthropoda</taxon>
        <taxon>Hexapoda</taxon>
        <taxon>Insecta</taxon>
        <taxon>Pterygota</taxon>
        <taxon>Neoptera</taxon>
        <taxon>Polyneoptera</taxon>
        <taxon>Phasmatodea</taxon>
        <taxon>Timematodea</taxon>
        <taxon>Timematoidea</taxon>
        <taxon>Timematidae</taxon>
        <taxon>Timema</taxon>
    </lineage>
</organism>
<gene>
    <name evidence="2" type="ORF">TCMB3V08_LOCUS5661</name>
</gene>
<protein>
    <submittedName>
        <fullName evidence="2">(California timema) hypothetical protein</fullName>
    </submittedName>
</protein>
<reference evidence="2" key="1">
    <citation type="submission" date="2020-11" db="EMBL/GenBank/DDBJ databases">
        <authorList>
            <person name="Tran Van P."/>
        </authorList>
    </citation>
    <scope>NUCLEOTIDE SEQUENCE</scope>
</reference>
<dbReference type="AlphaFoldDB" id="A0A7R9J5I0"/>